<feature type="domain" description="4Fe-4S ferredoxin-type" evidence="1">
    <location>
        <begin position="84"/>
        <end position="113"/>
    </location>
</feature>
<dbReference type="SUPFAM" id="SSF52540">
    <property type="entry name" value="P-loop containing nucleoside triphosphate hydrolases"/>
    <property type="match status" value="1"/>
</dbReference>
<dbReference type="Gene3D" id="3.30.70.20">
    <property type="match status" value="1"/>
</dbReference>
<dbReference type="GO" id="GO:0016491">
    <property type="term" value="F:oxidoreductase activity"/>
    <property type="evidence" value="ECO:0007669"/>
    <property type="project" value="UniProtKB-ARBA"/>
</dbReference>
<dbReference type="Pfam" id="PF01656">
    <property type="entry name" value="CbiA"/>
    <property type="match status" value="1"/>
</dbReference>
<gene>
    <name evidence="2" type="ORF">HA299_01135</name>
</gene>
<dbReference type="PROSITE" id="PS51379">
    <property type="entry name" value="4FE4S_FER_2"/>
    <property type="match status" value="2"/>
</dbReference>
<accession>A0A832VZD2</accession>
<dbReference type="InterPro" id="IPR017896">
    <property type="entry name" value="4Fe4S_Fe-S-bd"/>
</dbReference>
<name>A0A832VZD2_9EURY</name>
<dbReference type="PANTHER" id="PTHR43534:SF1">
    <property type="entry name" value="4FE-4S CLUSTER CONTAINING PARA FAMILY ATPASE PROTEIN"/>
    <property type="match status" value="1"/>
</dbReference>
<dbReference type="Gene3D" id="3.40.50.300">
    <property type="entry name" value="P-loop containing nucleotide triphosphate hydrolases"/>
    <property type="match status" value="1"/>
</dbReference>
<dbReference type="Pfam" id="PF00037">
    <property type="entry name" value="Fer4"/>
    <property type="match status" value="2"/>
</dbReference>
<reference evidence="2" key="1">
    <citation type="journal article" date="2020" name="bioRxiv">
        <title>A rank-normalized archaeal taxonomy based on genome phylogeny resolves widespread incomplete and uneven classifications.</title>
        <authorList>
            <person name="Rinke C."/>
            <person name="Chuvochina M."/>
            <person name="Mussig A.J."/>
            <person name="Chaumeil P.-A."/>
            <person name="Waite D.W."/>
            <person name="Whitman W.B."/>
            <person name="Parks D.H."/>
            <person name="Hugenholtz P."/>
        </authorList>
    </citation>
    <scope>NUCLEOTIDE SEQUENCE</scope>
    <source>
        <strain evidence="2">UBA12518</strain>
    </source>
</reference>
<dbReference type="PANTHER" id="PTHR43534">
    <property type="entry name" value="MIND SUPERFAMILY P-LOOP ATPASE CONTAINING AN INSERTED FERREDOXIN DOMAIN"/>
    <property type="match status" value="1"/>
</dbReference>
<dbReference type="PROSITE" id="PS00198">
    <property type="entry name" value="4FE4S_FER_1"/>
    <property type="match status" value="1"/>
</dbReference>
<dbReference type="EMBL" id="DUIH01000004">
    <property type="protein sequence ID" value="HIH69215.1"/>
    <property type="molecule type" value="Genomic_DNA"/>
</dbReference>
<evidence type="ECO:0000313" key="3">
    <source>
        <dbReference type="Proteomes" id="UP000600363"/>
    </source>
</evidence>
<dbReference type="CDD" id="cd03110">
    <property type="entry name" value="SIMIBI_bact_arch"/>
    <property type="match status" value="1"/>
</dbReference>
<proteinExistence type="predicted"/>
<protein>
    <submittedName>
        <fullName evidence="2">4Fe-4S binding protein</fullName>
    </submittedName>
</protein>
<sequence length="283" mass="30401">MRQLAVISGKGGTGKTMLTTALALCAKDVVMADCDVEAPNLHMMLDAQPVDEEPFYGLDVAVIEDTCTRCGMCADACRFGAITDALSIDPIKCEGCGMCALVCPSDAIHLERRMSGTVVLSSTRWGGLVYAMLKPGESASGRLVATVRKRALEMADGGTVLIDGPPGSSCPTISTLTGVQLALVVCEPTLSALSDMKRVLALADQLHVKGAVCINKCGLNDAIESKIEAFCVERGIDVVGRVPYEKSLFEAYARGHCVDAIQRHLIEQAKDIWRYFERTLRER</sequence>
<dbReference type="InterPro" id="IPR002586">
    <property type="entry name" value="CobQ/CobB/MinD/ParA_Nub-bd_dom"/>
</dbReference>
<comment type="caution">
    <text evidence="2">The sequence shown here is derived from an EMBL/GenBank/DDBJ whole genome shotgun (WGS) entry which is preliminary data.</text>
</comment>
<evidence type="ECO:0000313" key="2">
    <source>
        <dbReference type="EMBL" id="HIH69215.1"/>
    </source>
</evidence>
<feature type="domain" description="4Fe-4S ferredoxin-type" evidence="1">
    <location>
        <begin position="58"/>
        <end position="83"/>
    </location>
</feature>
<dbReference type="InterPro" id="IPR017900">
    <property type="entry name" value="4Fe4S_Fe_S_CS"/>
</dbReference>
<dbReference type="InterPro" id="IPR027417">
    <property type="entry name" value="P-loop_NTPase"/>
</dbReference>
<dbReference type="Proteomes" id="UP000600363">
    <property type="component" value="Unassembled WGS sequence"/>
</dbReference>
<evidence type="ECO:0000259" key="1">
    <source>
        <dbReference type="PROSITE" id="PS51379"/>
    </source>
</evidence>
<dbReference type="AlphaFoldDB" id="A0A832VZD2"/>
<dbReference type="RefSeq" id="WP_042686275.1">
    <property type="nucleotide sequence ID" value="NZ_DUIH01000004.1"/>
</dbReference>
<organism evidence="2 3">
    <name type="scientific">Methermicoccus shengliensis</name>
    <dbReference type="NCBI Taxonomy" id="660064"/>
    <lineage>
        <taxon>Archaea</taxon>
        <taxon>Methanobacteriati</taxon>
        <taxon>Methanobacteriota</taxon>
        <taxon>Stenosarchaea group</taxon>
        <taxon>Methanomicrobia</taxon>
        <taxon>Methanosarcinales</taxon>
        <taxon>Methermicoccaceae</taxon>
        <taxon>Methermicoccus</taxon>
    </lineage>
</organism>